<dbReference type="NCBIfam" id="TIGR01084">
    <property type="entry name" value="mutY"/>
    <property type="match status" value="1"/>
</dbReference>
<evidence type="ECO:0000256" key="11">
    <source>
        <dbReference type="ARBA" id="ARBA00023004"/>
    </source>
</evidence>
<keyword evidence="9" id="KW-0227">DNA damage</keyword>
<dbReference type="InterPro" id="IPR044298">
    <property type="entry name" value="MIG/MutY"/>
</dbReference>
<dbReference type="PANTHER" id="PTHR42944:SF1">
    <property type="entry name" value="ADENINE DNA GLYCOSYLASE"/>
    <property type="match status" value="1"/>
</dbReference>
<keyword evidence="13" id="KW-0234">DNA repair</keyword>
<dbReference type="InterPro" id="IPR003265">
    <property type="entry name" value="HhH-GPD_domain"/>
</dbReference>
<proteinExistence type="inferred from homology"/>
<dbReference type="CDD" id="cd03431">
    <property type="entry name" value="NUDIX_DNA_Glycosylase_C-MutY"/>
    <property type="match status" value="1"/>
</dbReference>
<keyword evidence="12" id="KW-0411">Iron-sulfur</keyword>
<keyword evidence="10" id="KW-0378">Hydrolase</keyword>
<dbReference type="CDD" id="cd00056">
    <property type="entry name" value="ENDO3c"/>
    <property type="match status" value="1"/>
</dbReference>
<dbReference type="Proteomes" id="UP000756530">
    <property type="component" value="Unassembled WGS sequence"/>
</dbReference>
<sequence length="349" mass="38230">MRDGQVMADELLDWYDRHARVMPWRVGPRDRASGIAPDPYAVWLSEVMLQQTTVAAVRDYFTRFLALWPSVHDLAAAEDARVMGEWAGLGYYARARNLLKCARVVSGELDGVFPDTLEGLMALPGIGPYTAAAIAAIAFGRPETVVDGNVERVMARLFAITDPMPGSKPALREAAATLTPNLRPGDYAQAVMDLGATICTPKSPACGICPWRDDCAGRAEGIAAELPRREAKKPKPLRVGIAYVGRREDGAWLVETRPERGLLGGMLGWPGADWGEVAIEAPPVDADWRDVGEDVRHTFTHFHLRLDLRVARLPMDCVPERGHFAPKLAPSDLPTVMRKAFDLARSALD</sequence>
<feature type="domain" description="HhH-GPD" evidence="15">
    <location>
        <begin position="48"/>
        <end position="197"/>
    </location>
</feature>
<evidence type="ECO:0000256" key="4">
    <source>
        <dbReference type="ARBA" id="ARBA00008343"/>
    </source>
</evidence>
<keyword evidence="17" id="KW-1185">Reference proteome</keyword>
<dbReference type="InterPro" id="IPR003651">
    <property type="entry name" value="Endonuclease3_FeS-loop_motif"/>
</dbReference>
<keyword evidence="8" id="KW-0479">Metal-binding</keyword>
<name>A0ABS6T4Q0_9RHOB</name>
<evidence type="ECO:0000313" key="16">
    <source>
        <dbReference type="EMBL" id="MBV7380227.1"/>
    </source>
</evidence>
<dbReference type="SMART" id="SM00478">
    <property type="entry name" value="ENDO3c"/>
    <property type="match status" value="1"/>
</dbReference>
<dbReference type="EC" id="3.2.2.31" evidence="5"/>
<evidence type="ECO:0000256" key="9">
    <source>
        <dbReference type="ARBA" id="ARBA00022763"/>
    </source>
</evidence>
<dbReference type="PROSITE" id="PS00764">
    <property type="entry name" value="ENDONUCLEASE_III_1"/>
    <property type="match status" value="1"/>
</dbReference>
<comment type="catalytic activity">
    <reaction evidence="1">
        <text>Hydrolyzes free adenine bases from 7,8-dihydro-8-oxoguanine:adenine mismatched double-stranded DNA, leaving an apurinic site.</text>
        <dbReference type="EC" id="3.2.2.31"/>
    </reaction>
</comment>
<accession>A0ABS6T4Q0</accession>
<evidence type="ECO:0000256" key="7">
    <source>
        <dbReference type="ARBA" id="ARBA00022485"/>
    </source>
</evidence>
<dbReference type="InterPro" id="IPR029119">
    <property type="entry name" value="MutY_C"/>
</dbReference>
<dbReference type="Pfam" id="PF00730">
    <property type="entry name" value="HhH-GPD"/>
    <property type="match status" value="1"/>
</dbReference>
<gene>
    <name evidence="16" type="primary">mutY</name>
    <name evidence="16" type="ORF">KJP28_14940</name>
</gene>
<dbReference type="InterPro" id="IPR004036">
    <property type="entry name" value="Endonuclease-III-like_CS2"/>
</dbReference>
<protein>
    <recommendedName>
        <fullName evidence="6">Adenine DNA glycosylase</fullName>
        <ecNumber evidence="5">3.2.2.31</ecNumber>
    </recommendedName>
</protein>
<keyword evidence="7" id="KW-0004">4Fe-4S</keyword>
<keyword evidence="14" id="KW-0326">Glycosidase</keyword>
<comment type="caution">
    <text evidence="16">The sequence shown here is derived from an EMBL/GenBank/DDBJ whole genome shotgun (WGS) entry which is preliminary data.</text>
</comment>
<dbReference type="Pfam" id="PF14815">
    <property type="entry name" value="NUDIX_4"/>
    <property type="match status" value="1"/>
</dbReference>
<evidence type="ECO:0000259" key="15">
    <source>
        <dbReference type="SMART" id="SM00478"/>
    </source>
</evidence>
<evidence type="ECO:0000313" key="17">
    <source>
        <dbReference type="Proteomes" id="UP000756530"/>
    </source>
</evidence>
<dbReference type="Pfam" id="PF00633">
    <property type="entry name" value="HHH"/>
    <property type="match status" value="1"/>
</dbReference>
<dbReference type="PROSITE" id="PS01155">
    <property type="entry name" value="ENDONUCLEASE_III_2"/>
    <property type="match status" value="1"/>
</dbReference>
<organism evidence="16 17">
    <name type="scientific">Maritimibacter dapengensis</name>
    <dbReference type="NCBI Taxonomy" id="2836868"/>
    <lineage>
        <taxon>Bacteria</taxon>
        <taxon>Pseudomonadati</taxon>
        <taxon>Pseudomonadota</taxon>
        <taxon>Alphaproteobacteria</taxon>
        <taxon>Rhodobacterales</taxon>
        <taxon>Roseobacteraceae</taxon>
        <taxon>Maritimibacter</taxon>
    </lineage>
</organism>
<dbReference type="Pfam" id="PF10576">
    <property type="entry name" value="EndIII_4Fe-2S"/>
    <property type="match status" value="1"/>
</dbReference>
<dbReference type="EMBL" id="JAHUZE010000003">
    <property type="protein sequence ID" value="MBV7380227.1"/>
    <property type="molecule type" value="Genomic_DNA"/>
</dbReference>
<evidence type="ECO:0000256" key="1">
    <source>
        <dbReference type="ARBA" id="ARBA00000843"/>
    </source>
</evidence>
<evidence type="ECO:0000256" key="12">
    <source>
        <dbReference type="ARBA" id="ARBA00023014"/>
    </source>
</evidence>
<reference evidence="16 17" key="1">
    <citation type="submission" date="2021-05" db="EMBL/GenBank/DDBJ databases">
        <title>Culturable bacteria isolated from Daya Bay.</title>
        <authorList>
            <person name="Zheng W."/>
            <person name="Yu S."/>
            <person name="Huang Y."/>
        </authorList>
    </citation>
    <scope>NUCLEOTIDE SEQUENCE [LARGE SCALE GENOMIC DNA]</scope>
    <source>
        <strain evidence="16 17">DP4N28-5</strain>
    </source>
</reference>
<evidence type="ECO:0000256" key="3">
    <source>
        <dbReference type="ARBA" id="ARBA00002933"/>
    </source>
</evidence>
<keyword evidence="11" id="KW-0408">Iron</keyword>
<evidence type="ECO:0000256" key="14">
    <source>
        <dbReference type="ARBA" id="ARBA00023295"/>
    </source>
</evidence>
<evidence type="ECO:0000256" key="2">
    <source>
        <dbReference type="ARBA" id="ARBA00001966"/>
    </source>
</evidence>
<comment type="function">
    <text evidence="3">Adenine glycosylase active on G-A mispairs. MutY also corrects error-prone DNA synthesis past GO lesions which are due to the oxidatively damaged form of guanine: 7,8-dihydro-8-oxoguanine (8-oxo-dGTP).</text>
</comment>
<dbReference type="InterPro" id="IPR004035">
    <property type="entry name" value="Endouclease-III_FeS-bd_BS"/>
</dbReference>
<dbReference type="InterPro" id="IPR000445">
    <property type="entry name" value="HhH_motif"/>
</dbReference>
<evidence type="ECO:0000256" key="6">
    <source>
        <dbReference type="ARBA" id="ARBA00022023"/>
    </source>
</evidence>
<comment type="similarity">
    <text evidence="4">Belongs to the Nth/MutY family.</text>
</comment>
<evidence type="ECO:0000256" key="13">
    <source>
        <dbReference type="ARBA" id="ARBA00023204"/>
    </source>
</evidence>
<evidence type="ECO:0000256" key="8">
    <source>
        <dbReference type="ARBA" id="ARBA00022723"/>
    </source>
</evidence>
<comment type="cofactor">
    <cofactor evidence="2">
        <name>[4Fe-4S] cluster</name>
        <dbReference type="ChEBI" id="CHEBI:49883"/>
    </cofactor>
</comment>
<dbReference type="RefSeq" id="WP_218393411.1">
    <property type="nucleotide sequence ID" value="NZ_JAHUZE010000003.1"/>
</dbReference>
<evidence type="ECO:0000256" key="10">
    <source>
        <dbReference type="ARBA" id="ARBA00022801"/>
    </source>
</evidence>
<dbReference type="SMART" id="SM00525">
    <property type="entry name" value="FES"/>
    <property type="match status" value="1"/>
</dbReference>
<evidence type="ECO:0000256" key="5">
    <source>
        <dbReference type="ARBA" id="ARBA00012045"/>
    </source>
</evidence>
<dbReference type="InterPro" id="IPR005760">
    <property type="entry name" value="A/G_AdeGlyc_MutY"/>
</dbReference>
<dbReference type="PANTHER" id="PTHR42944">
    <property type="entry name" value="ADENINE DNA GLYCOSYLASE"/>
    <property type="match status" value="1"/>
</dbReference>